<proteinExistence type="predicted"/>
<dbReference type="AlphaFoldDB" id="A0ABC8URD7"/>
<dbReference type="EMBL" id="CAUOFW020008696">
    <property type="protein sequence ID" value="CAK9183595.1"/>
    <property type="molecule type" value="Genomic_DNA"/>
</dbReference>
<comment type="caution">
    <text evidence="1">The sequence shown here is derived from an EMBL/GenBank/DDBJ whole genome shotgun (WGS) entry which is preliminary data.</text>
</comment>
<evidence type="ECO:0000313" key="2">
    <source>
        <dbReference type="Proteomes" id="UP001642360"/>
    </source>
</evidence>
<name>A0ABC8URD7_9AQUA</name>
<reference evidence="1 2" key="1">
    <citation type="submission" date="2024-02" db="EMBL/GenBank/DDBJ databases">
        <authorList>
            <person name="Vignale AGUSTIN F."/>
            <person name="Sosa J E."/>
            <person name="Modenutti C."/>
        </authorList>
    </citation>
    <scope>NUCLEOTIDE SEQUENCE [LARGE SCALE GENOMIC DNA]</scope>
</reference>
<keyword evidence="2" id="KW-1185">Reference proteome</keyword>
<dbReference type="Proteomes" id="UP001642360">
    <property type="component" value="Unassembled WGS sequence"/>
</dbReference>
<accession>A0ABC8URD7</accession>
<sequence length="84" mass="9629">MVTIEELLTVADQYDGRNERTKFEHSVSVPVTDARSKVRTTGVSYEQNMQDFDKRLSKVEVSLSEFRSDHEALSAKFTDEVTEI</sequence>
<protein>
    <submittedName>
        <fullName evidence="1">Uncharacterized protein</fullName>
    </submittedName>
</protein>
<evidence type="ECO:0000313" key="1">
    <source>
        <dbReference type="EMBL" id="CAK9183595.1"/>
    </source>
</evidence>
<organism evidence="1 2">
    <name type="scientific">Ilex paraguariensis</name>
    <name type="common">yerba mate</name>
    <dbReference type="NCBI Taxonomy" id="185542"/>
    <lineage>
        <taxon>Eukaryota</taxon>
        <taxon>Viridiplantae</taxon>
        <taxon>Streptophyta</taxon>
        <taxon>Embryophyta</taxon>
        <taxon>Tracheophyta</taxon>
        <taxon>Spermatophyta</taxon>
        <taxon>Magnoliopsida</taxon>
        <taxon>eudicotyledons</taxon>
        <taxon>Gunneridae</taxon>
        <taxon>Pentapetalae</taxon>
        <taxon>asterids</taxon>
        <taxon>campanulids</taxon>
        <taxon>Aquifoliales</taxon>
        <taxon>Aquifoliaceae</taxon>
        <taxon>Ilex</taxon>
    </lineage>
</organism>
<gene>
    <name evidence="1" type="ORF">ILEXP_LOCUS53872</name>
</gene>